<organism evidence="14">
    <name type="scientific">Dugesia japonica</name>
    <name type="common">Planarian</name>
    <dbReference type="NCBI Taxonomy" id="6161"/>
    <lineage>
        <taxon>Eukaryota</taxon>
        <taxon>Metazoa</taxon>
        <taxon>Spiralia</taxon>
        <taxon>Lophotrochozoa</taxon>
        <taxon>Platyhelminthes</taxon>
        <taxon>Rhabditophora</taxon>
        <taxon>Seriata</taxon>
        <taxon>Tricladida</taxon>
        <taxon>Continenticola</taxon>
        <taxon>Geoplanoidea</taxon>
        <taxon>Dugesiidae</taxon>
        <taxon>Dugesia</taxon>
    </lineage>
</organism>
<keyword evidence="7 12" id="KW-0663">Pyridoxal phosphate</keyword>
<evidence type="ECO:0000256" key="4">
    <source>
        <dbReference type="ARBA" id="ARBA00022584"/>
    </source>
</evidence>
<dbReference type="Gene3D" id="3.90.1150.10">
    <property type="entry name" value="Aspartate Aminotransferase, domain 1"/>
    <property type="match status" value="1"/>
</dbReference>
<dbReference type="Pfam" id="PF00282">
    <property type="entry name" value="Pyridoxal_deC"/>
    <property type="match status" value="1"/>
</dbReference>
<dbReference type="SMART" id="SM00054">
    <property type="entry name" value="EFh"/>
    <property type="match status" value="3"/>
</dbReference>
<keyword evidence="6" id="KW-0106">Calcium</keyword>
<evidence type="ECO:0000256" key="11">
    <source>
        <dbReference type="ARBA" id="ARBA00041275"/>
    </source>
</evidence>
<name>A6P658_DUGJA</name>
<dbReference type="FunFam" id="1.20.1340.10:FF:000001">
    <property type="entry name" value="Histidine decarboxylase"/>
    <property type="match status" value="1"/>
</dbReference>
<evidence type="ECO:0000313" key="14">
    <source>
        <dbReference type="EMBL" id="BAF73419.1"/>
    </source>
</evidence>
<dbReference type="GO" id="GO:0042427">
    <property type="term" value="P:serotonin biosynthetic process"/>
    <property type="evidence" value="ECO:0007669"/>
    <property type="project" value="TreeGrafter"/>
</dbReference>
<evidence type="ECO:0000256" key="6">
    <source>
        <dbReference type="ARBA" id="ARBA00022837"/>
    </source>
</evidence>
<protein>
    <recommendedName>
        <fullName evidence="10">Aromatic-L-amino-acid decarboxylase</fullName>
        <ecNumber evidence="9">4.1.1.28</ecNumber>
    </recommendedName>
    <alternativeName>
        <fullName evidence="11">DOPA decarboxylase</fullName>
    </alternativeName>
</protein>
<evidence type="ECO:0000256" key="10">
    <source>
        <dbReference type="ARBA" id="ARBA00040968"/>
    </source>
</evidence>
<dbReference type="GO" id="GO:0019752">
    <property type="term" value="P:carboxylic acid metabolic process"/>
    <property type="evidence" value="ECO:0007669"/>
    <property type="project" value="InterPro"/>
</dbReference>
<reference evidence="14" key="1">
    <citation type="journal article" date="2007" name="Dev. Neurobiol.">
        <title>Reconstruction of dopaminergic neural network and locomotion function in planarian regenerates.</title>
        <authorList>
            <person name="Nishimura K."/>
            <person name="Kitamura Y."/>
            <person name="Inoue T."/>
            <person name="Umesono Y."/>
            <person name="Sano S."/>
            <person name="Yoshimoto K."/>
            <person name="Inden M."/>
            <person name="Takata K."/>
            <person name="Taniguchi T."/>
            <person name="Shimohama S."/>
            <person name="Agata K."/>
        </authorList>
    </citation>
    <scope>NUCLEOTIDE SEQUENCE</scope>
    <source>
        <strain evidence="14">SSP</strain>
    </source>
</reference>
<dbReference type="AlphaFoldDB" id="A6P658"/>
<gene>
    <name evidence="14" type="primary">DjAADCB</name>
</gene>
<keyword evidence="8" id="KW-0456">Lyase</keyword>
<evidence type="ECO:0000256" key="1">
    <source>
        <dbReference type="ARBA" id="ARBA00001933"/>
    </source>
</evidence>
<feature type="domain" description="EF-hand" evidence="13">
    <location>
        <begin position="36"/>
        <end position="71"/>
    </location>
</feature>
<evidence type="ECO:0000256" key="2">
    <source>
        <dbReference type="ARBA" id="ARBA00009533"/>
    </source>
</evidence>
<sequence>MTSKEFLLKQISQMNTNINNELSSEEVSIILSKNGFPCEYIKKFWETFETNKDGNISKDEFTKRLANQHPQQRRIEMWEAVFKGFDKNNSGKLSGKELQDVLQQNNYDKETLERFIKQHDKDWDGQLNYIEFLQFESLNNIDCSQTSINRIYQKDKIMDVEEFRKRGKEMIDFVANYLDNIEDLKVFPQIEPGYLHKMIPTDAPKNPEDWNSIMNDVNNIIMPGITHWRHPHFYAYFPTVNSNTSLCGDILSGGIGCVGFSWETSPACTELEVMMMDWLAKMLKLPNEFLSESGIGGGVIYNSCGEATLVALFAARNKTIDEKCKENPKENQFIVMSKLVGYYSDQAHSTVERAGLLSMIKMRPVKSIKRKMRDSVLEEMIQEDIANGCYPFYCVATLGTTGSCAFDNLEEIGPICKKYNIWLHVDAAYAGSAMICPEYRHLLNGIEFAMSFVFNPHKWMLVNLDCCAVWFKDSRFVVDAFAVFPPYLGNQHENKYPDFRHWGIQFSRRFRSLKIWFVLRLYGVKGIQKYIRNHIELGHLFERLISRDDRFEIVEEVTMGLVCFRLKGKNENTNNLYKRIEADGRIYMITSVFCDTDIVYLRFIVCYQFATEDHIKFAYDTIIHITNEMNLCLGAQTDK</sequence>
<dbReference type="PROSITE" id="PS50222">
    <property type="entry name" value="EF_HAND_2"/>
    <property type="match status" value="2"/>
</dbReference>
<comment type="subunit">
    <text evidence="3">Homodimer.</text>
</comment>
<keyword evidence="5" id="KW-0210">Decarboxylase</keyword>
<feature type="modified residue" description="N6-(pyridoxal phosphate)lysine" evidence="12">
    <location>
        <position position="458"/>
    </location>
</feature>
<dbReference type="Pfam" id="PF13202">
    <property type="entry name" value="EF-hand_5"/>
    <property type="match status" value="1"/>
</dbReference>
<dbReference type="CDD" id="cd00051">
    <property type="entry name" value="EFh"/>
    <property type="match status" value="2"/>
</dbReference>
<evidence type="ECO:0000259" key="13">
    <source>
        <dbReference type="PROSITE" id="PS50222"/>
    </source>
</evidence>
<dbReference type="PANTHER" id="PTHR11999">
    <property type="entry name" value="GROUP II PYRIDOXAL-5-PHOSPHATE DECARBOXYLASE"/>
    <property type="match status" value="1"/>
</dbReference>
<accession>A6P658</accession>
<dbReference type="GO" id="GO:0005509">
    <property type="term" value="F:calcium ion binding"/>
    <property type="evidence" value="ECO:0007669"/>
    <property type="project" value="InterPro"/>
</dbReference>
<dbReference type="InterPro" id="IPR015421">
    <property type="entry name" value="PyrdxlP-dep_Trfase_major"/>
</dbReference>
<evidence type="ECO:0000256" key="7">
    <source>
        <dbReference type="ARBA" id="ARBA00022898"/>
    </source>
</evidence>
<dbReference type="InterPro" id="IPR010977">
    <property type="entry name" value="Aromatic_deC"/>
</dbReference>
<dbReference type="InterPro" id="IPR002129">
    <property type="entry name" value="PyrdxlP-dep_de-COase"/>
</dbReference>
<proteinExistence type="evidence at transcript level"/>
<dbReference type="GO" id="GO:0006520">
    <property type="term" value="P:amino acid metabolic process"/>
    <property type="evidence" value="ECO:0007669"/>
    <property type="project" value="InterPro"/>
</dbReference>
<dbReference type="InterPro" id="IPR015422">
    <property type="entry name" value="PyrdxlP-dep_Trfase_small"/>
</dbReference>
<dbReference type="InterPro" id="IPR011992">
    <property type="entry name" value="EF-hand-dom_pair"/>
</dbReference>
<evidence type="ECO:0000256" key="9">
    <source>
        <dbReference type="ARBA" id="ARBA00038886"/>
    </source>
</evidence>
<dbReference type="PRINTS" id="PR00800">
    <property type="entry name" value="YHDCRBOXLASE"/>
</dbReference>
<dbReference type="EMBL" id="AB282675">
    <property type="protein sequence ID" value="BAF73419.1"/>
    <property type="molecule type" value="mRNA"/>
</dbReference>
<evidence type="ECO:0000256" key="5">
    <source>
        <dbReference type="ARBA" id="ARBA00022793"/>
    </source>
</evidence>
<dbReference type="SUPFAM" id="SSF53383">
    <property type="entry name" value="PLP-dependent transferases"/>
    <property type="match status" value="1"/>
</dbReference>
<evidence type="ECO:0000256" key="8">
    <source>
        <dbReference type="ARBA" id="ARBA00023239"/>
    </source>
</evidence>
<dbReference type="Gene3D" id="1.10.238.10">
    <property type="entry name" value="EF-hand"/>
    <property type="match status" value="2"/>
</dbReference>
<dbReference type="Gene3D" id="3.40.640.10">
    <property type="entry name" value="Type I PLP-dependent aspartate aminotransferase-like (Major domain)"/>
    <property type="match status" value="1"/>
</dbReference>
<dbReference type="EC" id="4.1.1.28" evidence="9"/>
<dbReference type="InterPro" id="IPR002048">
    <property type="entry name" value="EF_hand_dom"/>
</dbReference>
<keyword evidence="4" id="KW-0127">Catecholamine biosynthesis</keyword>
<dbReference type="FunFam" id="3.40.640.10:FF:000025">
    <property type="entry name" value="Histidine decarboxylase"/>
    <property type="match status" value="1"/>
</dbReference>
<dbReference type="InterPro" id="IPR015424">
    <property type="entry name" value="PyrdxlP-dep_Trfase"/>
</dbReference>
<evidence type="ECO:0000256" key="3">
    <source>
        <dbReference type="ARBA" id="ARBA00011738"/>
    </source>
</evidence>
<dbReference type="GO" id="GO:0004058">
    <property type="term" value="F:aromatic-L-amino-acid decarboxylase activity"/>
    <property type="evidence" value="ECO:0007669"/>
    <property type="project" value="UniProtKB-EC"/>
</dbReference>
<evidence type="ECO:0000256" key="12">
    <source>
        <dbReference type="PIRSR" id="PIRSR602129-50"/>
    </source>
</evidence>
<dbReference type="InterPro" id="IPR018247">
    <property type="entry name" value="EF_Hand_1_Ca_BS"/>
</dbReference>
<comment type="similarity">
    <text evidence="2">Belongs to the group II decarboxylase family.</text>
</comment>
<dbReference type="PANTHER" id="PTHR11999:SF167">
    <property type="entry name" value="AROMATIC-L-AMINO-ACID DECARBOXYLASE"/>
    <property type="match status" value="1"/>
</dbReference>
<dbReference type="GO" id="GO:0005737">
    <property type="term" value="C:cytoplasm"/>
    <property type="evidence" value="ECO:0007669"/>
    <property type="project" value="TreeGrafter"/>
</dbReference>
<dbReference type="CDD" id="cd06450">
    <property type="entry name" value="DOPA_deC_like"/>
    <property type="match status" value="1"/>
</dbReference>
<dbReference type="PROSITE" id="PS00392">
    <property type="entry name" value="DDC_GAD_HDC_YDC"/>
    <property type="match status" value="1"/>
</dbReference>
<feature type="domain" description="EF-hand" evidence="13">
    <location>
        <begin position="73"/>
        <end position="108"/>
    </location>
</feature>
<dbReference type="GO" id="GO:0030170">
    <property type="term" value="F:pyridoxal phosphate binding"/>
    <property type="evidence" value="ECO:0007669"/>
    <property type="project" value="InterPro"/>
</dbReference>
<dbReference type="PROSITE" id="PS00018">
    <property type="entry name" value="EF_HAND_1"/>
    <property type="match status" value="1"/>
</dbReference>
<dbReference type="Pfam" id="PF13499">
    <property type="entry name" value="EF-hand_7"/>
    <property type="match status" value="1"/>
</dbReference>
<comment type="cofactor">
    <cofactor evidence="1 12">
        <name>pyridoxal 5'-phosphate</name>
        <dbReference type="ChEBI" id="CHEBI:597326"/>
    </cofactor>
</comment>
<dbReference type="GO" id="GO:0042423">
    <property type="term" value="P:catecholamine biosynthetic process"/>
    <property type="evidence" value="ECO:0007669"/>
    <property type="project" value="UniProtKB-KW"/>
</dbReference>
<dbReference type="InterPro" id="IPR021115">
    <property type="entry name" value="Pyridoxal-P_BS"/>
</dbReference>
<dbReference type="Gene3D" id="1.20.1340.10">
    <property type="entry name" value="dopa decarboxylase, N-terminal domain"/>
    <property type="match status" value="1"/>
</dbReference>
<dbReference type="SUPFAM" id="SSF47473">
    <property type="entry name" value="EF-hand"/>
    <property type="match status" value="1"/>
</dbReference>